<keyword evidence="1" id="KW-1133">Transmembrane helix</keyword>
<proteinExistence type="predicted"/>
<dbReference type="Proteomes" id="UP001497512">
    <property type="component" value="Chromosome 12"/>
</dbReference>
<protein>
    <submittedName>
        <fullName evidence="2">Uncharacterized protein</fullName>
    </submittedName>
</protein>
<name>A0ABP0TK55_9BRYO</name>
<keyword evidence="1" id="KW-0812">Transmembrane</keyword>
<keyword evidence="1" id="KW-0472">Membrane</keyword>
<evidence type="ECO:0000313" key="2">
    <source>
        <dbReference type="EMBL" id="CAK9198665.1"/>
    </source>
</evidence>
<dbReference type="EMBL" id="OZ019904">
    <property type="protein sequence ID" value="CAK9198665.1"/>
    <property type="molecule type" value="Genomic_DNA"/>
</dbReference>
<evidence type="ECO:0000256" key="1">
    <source>
        <dbReference type="SAM" id="Phobius"/>
    </source>
</evidence>
<sequence length="116" mass="13024">MQFHQHRFFFKATSVCTPSARPRQQLLVCSRGHCSSVDGVHATRHLQQNADGVAADVTAVLAALFVYLFARSGFVTWTKKKKLLTFIPSLFATDFQPHEQQHQMIPQRGLAPPCES</sequence>
<gene>
    <name evidence="2" type="ORF">CSSPTR1EN2_LOCUS4550</name>
</gene>
<keyword evidence="3" id="KW-1185">Reference proteome</keyword>
<reference evidence="2" key="1">
    <citation type="submission" date="2024-02" db="EMBL/GenBank/DDBJ databases">
        <authorList>
            <consortium name="ELIXIR-Norway"/>
            <consortium name="Elixir Norway"/>
        </authorList>
    </citation>
    <scope>NUCLEOTIDE SEQUENCE</scope>
</reference>
<accession>A0ABP0TK55</accession>
<evidence type="ECO:0000313" key="3">
    <source>
        <dbReference type="Proteomes" id="UP001497512"/>
    </source>
</evidence>
<organism evidence="2 3">
    <name type="scientific">Sphagnum troendelagicum</name>
    <dbReference type="NCBI Taxonomy" id="128251"/>
    <lineage>
        <taxon>Eukaryota</taxon>
        <taxon>Viridiplantae</taxon>
        <taxon>Streptophyta</taxon>
        <taxon>Embryophyta</taxon>
        <taxon>Bryophyta</taxon>
        <taxon>Sphagnophytina</taxon>
        <taxon>Sphagnopsida</taxon>
        <taxon>Sphagnales</taxon>
        <taxon>Sphagnaceae</taxon>
        <taxon>Sphagnum</taxon>
    </lineage>
</organism>
<feature type="transmembrane region" description="Helical" evidence="1">
    <location>
        <begin position="53"/>
        <end position="70"/>
    </location>
</feature>